<dbReference type="Proteomes" id="UP001158576">
    <property type="component" value="Chromosome 2"/>
</dbReference>
<gene>
    <name evidence="1" type="ORF">OKIOD_LOCUS14872</name>
</gene>
<protein>
    <submittedName>
        <fullName evidence="1">Oidioi.mRNA.OKI2018_I69.chr2.g6107.t1.cds</fullName>
    </submittedName>
</protein>
<reference evidence="1 2" key="1">
    <citation type="submission" date="2021-04" db="EMBL/GenBank/DDBJ databases">
        <authorList>
            <person name="Bliznina A."/>
        </authorList>
    </citation>
    <scope>NUCLEOTIDE SEQUENCE [LARGE SCALE GENOMIC DNA]</scope>
</reference>
<keyword evidence="2" id="KW-1185">Reference proteome</keyword>
<evidence type="ECO:0000313" key="1">
    <source>
        <dbReference type="EMBL" id="CAG5111836.1"/>
    </source>
</evidence>
<name>A0ABN7T2K2_OIKDI</name>
<sequence>MKLLSIVAALVQGNTDIEAIKSTFESAIQEIIPIVRDSSQFAGLSEAVKSSTLEKLDEITAVASYWQDFLLTEEERVDCSTDSDSQEDEEYFGPVLSADDVCQSTADIYFALHKIIRNYACSEEKNGNIINAKAIQTDLFNKILRMNNKLGCSRRILYERL</sequence>
<organism evidence="1 2">
    <name type="scientific">Oikopleura dioica</name>
    <name type="common">Tunicate</name>
    <dbReference type="NCBI Taxonomy" id="34765"/>
    <lineage>
        <taxon>Eukaryota</taxon>
        <taxon>Metazoa</taxon>
        <taxon>Chordata</taxon>
        <taxon>Tunicata</taxon>
        <taxon>Appendicularia</taxon>
        <taxon>Copelata</taxon>
        <taxon>Oikopleuridae</taxon>
        <taxon>Oikopleura</taxon>
    </lineage>
</organism>
<evidence type="ECO:0000313" key="2">
    <source>
        <dbReference type="Proteomes" id="UP001158576"/>
    </source>
</evidence>
<proteinExistence type="predicted"/>
<accession>A0ABN7T2K2</accession>
<dbReference type="EMBL" id="OU015567">
    <property type="protein sequence ID" value="CAG5111836.1"/>
    <property type="molecule type" value="Genomic_DNA"/>
</dbReference>